<comment type="caution">
    <text evidence="1">The sequence shown here is derived from an EMBL/GenBank/DDBJ whole genome shotgun (WGS) entry which is preliminary data.</text>
</comment>
<evidence type="ECO:0000313" key="1">
    <source>
        <dbReference type="EMBL" id="KAH9829672.1"/>
    </source>
</evidence>
<name>A0ABQ8JZD9_9APHY</name>
<organism evidence="1 2">
    <name type="scientific">Rhodofomes roseus</name>
    <dbReference type="NCBI Taxonomy" id="34475"/>
    <lineage>
        <taxon>Eukaryota</taxon>
        <taxon>Fungi</taxon>
        <taxon>Dikarya</taxon>
        <taxon>Basidiomycota</taxon>
        <taxon>Agaricomycotina</taxon>
        <taxon>Agaricomycetes</taxon>
        <taxon>Polyporales</taxon>
        <taxon>Rhodofomes</taxon>
    </lineage>
</organism>
<keyword evidence="2" id="KW-1185">Reference proteome</keyword>
<reference evidence="1 2" key="1">
    <citation type="journal article" date="2021" name="Environ. Microbiol.">
        <title>Gene family expansions and transcriptome signatures uncover fungal adaptations to wood decay.</title>
        <authorList>
            <person name="Hage H."/>
            <person name="Miyauchi S."/>
            <person name="Viragh M."/>
            <person name="Drula E."/>
            <person name="Min B."/>
            <person name="Chaduli D."/>
            <person name="Navarro D."/>
            <person name="Favel A."/>
            <person name="Norest M."/>
            <person name="Lesage-Meessen L."/>
            <person name="Balint B."/>
            <person name="Merenyi Z."/>
            <person name="de Eugenio L."/>
            <person name="Morin E."/>
            <person name="Martinez A.T."/>
            <person name="Baldrian P."/>
            <person name="Stursova M."/>
            <person name="Martinez M.J."/>
            <person name="Novotny C."/>
            <person name="Magnuson J.K."/>
            <person name="Spatafora J.W."/>
            <person name="Maurice S."/>
            <person name="Pangilinan J."/>
            <person name="Andreopoulos W."/>
            <person name="LaButti K."/>
            <person name="Hundley H."/>
            <person name="Na H."/>
            <person name="Kuo A."/>
            <person name="Barry K."/>
            <person name="Lipzen A."/>
            <person name="Henrissat B."/>
            <person name="Riley R."/>
            <person name="Ahrendt S."/>
            <person name="Nagy L.G."/>
            <person name="Grigoriev I.V."/>
            <person name="Martin F."/>
            <person name="Rosso M.N."/>
        </authorList>
    </citation>
    <scope>NUCLEOTIDE SEQUENCE [LARGE SCALE GENOMIC DNA]</scope>
    <source>
        <strain evidence="1 2">CIRM-BRFM 1785</strain>
    </source>
</reference>
<protein>
    <submittedName>
        <fullName evidence="1">Uncharacterized protein</fullName>
    </submittedName>
</protein>
<dbReference type="EMBL" id="JADCUA010000036">
    <property type="protein sequence ID" value="KAH9829672.1"/>
    <property type="molecule type" value="Genomic_DNA"/>
</dbReference>
<dbReference type="RefSeq" id="XP_047773115.1">
    <property type="nucleotide sequence ID" value="XM_047921204.1"/>
</dbReference>
<dbReference type="Proteomes" id="UP000814176">
    <property type="component" value="Unassembled WGS sequence"/>
</dbReference>
<proteinExistence type="predicted"/>
<gene>
    <name evidence="1" type="ORF">C8Q71DRAFT_717956</name>
</gene>
<accession>A0ABQ8JZD9</accession>
<evidence type="ECO:0000313" key="2">
    <source>
        <dbReference type="Proteomes" id="UP000814176"/>
    </source>
</evidence>
<dbReference type="GeneID" id="72001936"/>
<sequence>MASILFSLQRGCRPGLAHAFARRACMRREIHQTPIAFKKQKAHIPEQGDLFGGSQEGESSEDLFSPSKDVAEEVVAIPSAPLEAVTPSRTMDPEERRKRFNDLLKFVALRIGRQPKEILPPVRNTAWQHLFALATTKEQMAAVVQLFPKWRDSKPRRTFTVNNAEQFVYRCEQLKCPDLALQVFADHPKYGFDLASPRAARKLLHALHEEYPLQATITLAALFGVYKLPPISSDLVTCAMFTAACLKHRTSQSLTVAREMVPQLKELLTNTDPKEMEVPKDAREYMKGETNEKRWVARSLAAVEQALGKEKALGKKGDYSWLSQWRQESGHAEAVSP</sequence>